<evidence type="ECO:0000313" key="2">
    <source>
        <dbReference type="Proteomes" id="UP000290288"/>
    </source>
</evidence>
<evidence type="ECO:0000313" key="1">
    <source>
        <dbReference type="EMBL" id="RXW11772.1"/>
    </source>
</evidence>
<keyword evidence="2" id="KW-1185">Reference proteome</keyword>
<name>A0A4Q2CZB5_9AGAR</name>
<dbReference type="Proteomes" id="UP000290288">
    <property type="component" value="Unassembled WGS sequence"/>
</dbReference>
<comment type="caution">
    <text evidence="1">The sequence shown here is derived from an EMBL/GenBank/DDBJ whole genome shotgun (WGS) entry which is preliminary data.</text>
</comment>
<accession>A0A4Q2CZB5</accession>
<dbReference type="AlphaFoldDB" id="A0A4Q2CZB5"/>
<proteinExistence type="predicted"/>
<sequence length="439" mass="49460">MGIIDTILLFLATKPIEGKLTDPPRRLTKDELHKIFKFPDDWTTESLSENQYWPGDNDLPKHRDVMADLTRSLQPLVTATQTAVFVIGGPAGVLTSAGIGLIWNLITPGSTSQYQEDFVSMMGKALSNSFEEQAFSSARSTLDTFSKSFQKTVLNIKPQSVDDIGVTKERLRRMIGDVGTGGALTMAAADVKERLPWFNPSAHCLLVACLDAILQNYQMVLVSWEEIATMSLNRGDITNYNEAKREVSNILDSVDGLFEQYKAEIEGKITDLKKERLEKCKITTEDSDRSLFTDSRNHSLEKFHYRGFVLDQISKRQSFYVTANNPESLAKSMENIYKSVSDMMTNSNLKENGDLDDTYLDEILAEALKEYKRRLPVEMDKSFKELLECVDGIIKRVSTTIQRKEGRYPLKDSPKSGPALVVSFFKLFSIYSFSLISVV</sequence>
<gene>
    <name evidence="1" type="ORF">EST38_g14083</name>
</gene>
<reference evidence="1 2" key="1">
    <citation type="submission" date="2019-01" db="EMBL/GenBank/DDBJ databases">
        <title>Draft genome sequence of Psathyrella aberdarensis IHI B618.</title>
        <authorList>
            <person name="Buettner E."/>
            <person name="Kellner H."/>
        </authorList>
    </citation>
    <scope>NUCLEOTIDE SEQUENCE [LARGE SCALE GENOMIC DNA]</scope>
    <source>
        <strain evidence="1 2">IHI B618</strain>
    </source>
</reference>
<dbReference type="EMBL" id="SDEE01001618">
    <property type="protein sequence ID" value="RXW11772.1"/>
    <property type="molecule type" value="Genomic_DNA"/>
</dbReference>
<organism evidence="1 2">
    <name type="scientific">Candolleomyces aberdarensis</name>
    <dbReference type="NCBI Taxonomy" id="2316362"/>
    <lineage>
        <taxon>Eukaryota</taxon>
        <taxon>Fungi</taxon>
        <taxon>Dikarya</taxon>
        <taxon>Basidiomycota</taxon>
        <taxon>Agaricomycotina</taxon>
        <taxon>Agaricomycetes</taxon>
        <taxon>Agaricomycetidae</taxon>
        <taxon>Agaricales</taxon>
        <taxon>Agaricineae</taxon>
        <taxon>Psathyrellaceae</taxon>
        <taxon>Candolleomyces</taxon>
    </lineage>
</organism>
<dbReference type="OrthoDB" id="5688106at2759"/>
<protein>
    <submittedName>
        <fullName evidence="1">Uncharacterized protein</fullName>
    </submittedName>
</protein>